<dbReference type="EMBL" id="CM000138">
    <property type="protein sequence ID" value="EEE54892.1"/>
    <property type="molecule type" value="Genomic_DNA"/>
</dbReference>
<evidence type="ECO:0000256" key="1">
    <source>
        <dbReference type="ARBA" id="ARBA00023288"/>
    </source>
</evidence>
<gene>
    <name evidence="3" type="ORF">OsJ_02404</name>
</gene>
<dbReference type="PANTHER" id="PTHR43327">
    <property type="entry name" value="STOMATIN-LIKE PROTEIN 2, MITOCHONDRIAL"/>
    <property type="match status" value="1"/>
</dbReference>
<dbReference type="Proteomes" id="UP000007752">
    <property type="component" value="Chromosome 1"/>
</dbReference>
<dbReference type="Gene3D" id="3.30.479.30">
    <property type="entry name" value="Band 7 domain"/>
    <property type="match status" value="1"/>
</dbReference>
<name>B9EXS9_ORYSJ</name>
<dbReference type="SMART" id="SM00244">
    <property type="entry name" value="PHB"/>
    <property type="match status" value="1"/>
</dbReference>
<dbReference type="InterPro" id="IPR001107">
    <property type="entry name" value="Band_7"/>
</dbReference>
<evidence type="ECO:0000313" key="3">
    <source>
        <dbReference type="EMBL" id="EEE54892.1"/>
    </source>
</evidence>
<sequence>MGNLLCCVEVEESTVAMRERFGKFDGVMEPGCHFVPWFLGLQARGPLSLRLRQLEIRCPTKTKDNVYVTIVTCVQYRALADKASHAFYTLINTRSQIQAHVFDVLRTSIPKLALEEVFDKKKEIAEALEEEIRDGLLQAVQPPAAAAAASVAAVGLPLPLPVASVCEGITEEQ</sequence>
<keyword evidence="1" id="KW-0449">Lipoprotein</keyword>
<feature type="domain" description="Band 7" evidence="2">
    <location>
        <begin position="5"/>
        <end position="154"/>
    </location>
</feature>
<proteinExistence type="predicted"/>
<dbReference type="SUPFAM" id="SSF117892">
    <property type="entry name" value="Band 7/SPFH domain"/>
    <property type="match status" value="1"/>
</dbReference>
<dbReference type="Pfam" id="PF01145">
    <property type="entry name" value="Band_7"/>
    <property type="match status" value="1"/>
</dbReference>
<dbReference type="InterPro" id="IPR050710">
    <property type="entry name" value="Band7/mec-2_domain"/>
</dbReference>
<evidence type="ECO:0000259" key="2">
    <source>
        <dbReference type="SMART" id="SM00244"/>
    </source>
</evidence>
<accession>B9EXS9</accession>
<dbReference type="InterPro" id="IPR036013">
    <property type="entry name" value="Band_7/SPFH_dom_sf"/>
</dbReference>
<dbReference type="AlphaFoldDB" id="B9EXS9"/>
<organism evidence="3">
    <name type="scientific">Oryza sativa subsp. japonica</name>
    <name type="common">Rice</name>
    <dbReference type="NCBI Taxonomy" id="39947"/>
    <lineage>
        <taxon>Eukaryota</taxon>
        <taxon>Viridiplantae</taxon>
        <taxon>Streptophyta</taxon>
        <taxon>Embryophyta</taxon>
        <taxon>Tracheophyta</taxon>
        <taxon>Spermatophyta</taxon>
        <taxon>Magnoliopsida</taxon>
        <taxon>Liliopsida</taxon>
        <taxon>Poales</taxon>
        <taxon>Poaceae</taxon>
        <taxon>BOP clade</taxon>
        <taxon>Oryzoideae</taxon>
        <taxon>Oryzeae</taxon>
        <taxon>Oryzinae</taxon>
        <taxon>Oryza</taxon>
        <taxon>Oryza sativa</taxon>
    </lineage>
</organism>
<reference evidence="3" key="1">
    <citation type="journal article" date="2005" name="PLoS Biol.">
        <title>The genomes of Oryza sativa: a history of duplications.</title>
        <authorList>
            <person name="Yu J."/>
            <person name="Wang J."/>
            <person name="Lin W."/>
            <person name="Li S."/>
            <person name="Li H."/>
            <person name="Zhou J."/>
            <person name="Ni P."/>
            <person name="Dong W."/>
            <person name="Hu S."/>
            <person name="Zeng C."/>
            <person name="Zhang J."/>
            <person name="Zhang Y."/>
            <person name="Li R."/>
            <person name="Xu Z."/>
            <person name="Li S."/>
            <person name="Li X."/>
            <person name="Zheng H."/>
            <person name="Cong L."/>
            <person name="Lin L."/>
            <person name="Yin J."/>
            <person name="Geng J."/>
            <person name="Li G."/>
            <person name="Shi J."/>
            <person name="Liu J."/>
            <person name="Lv H."/>
            <person name="Li J."/>
            <person name="Wang J."/>
            <person name="Deng Y."/>
            <person name="Ran L."/>
            <person name="Shi X."/>
            <person name="Wang X."/>
            <person name="Wu Q."/>
            <person name="Li C."/>
            <person name="Ren X."/>
            <person name="Wang J."/>
            <person name="Wang X."/>
            <person name="Li D."/>
            <person name="Liu D."/>
            <person name="Zhang X."/>
            <person name="Ji Z."/>
            <person name="Zhao W."/>
            <person name="Sun Y."/>
            <person name="Zhang Z."/>
            <person name="Bao J."/>
            <person name="Han Y."/>
            <person name="Dong L."/>
            <person name="Ji J."/>
            <person name="Chen P."/>
            <person name="Wu S."/>
            <person name="Liu J."/>
            <person name="Xiao Y."/>
            <person name="Bu D."/>
            <person name="Tan J."/>
            <person name="Yang L."/>
            <person name="Ye C."/>
            <person name="Zhang J."/>
            <person name="Xu J."/>
            <person name="Zhou Y."/>
            <person name="Yu Y."/>
            <person name="Zhang B."/>
            <person name="Zhuang S."/>
            <person name="Wei H."/>
            <person name="Liu B."/>
            <person name="Lei M."/>
            <person name="Yu H."/>
            <person name="Li Y."/>
            <person name="Xu H."/>
            <person name="Wei S."/>
            <person name="He X."/>
            <person name="Fang L."/>
            <person name="Zhang Z."/>
            <person name="Zhang Y."/>
            <person name="Huang X."/>
            <person name="Su Z."/>
            <person name="Tong W."/>
            <person name="Li J."/>
            <person name="Tong Z."/>
            <person name="Li S."/>
            <person name="Ye J."/>
            <person name="Wang L."/>
            <person name="Fang L."/>
            <person name="Lei T."/>
            <person name="Chen C."/>
            <person name="Chen H."/>
            <person name="Xu Z."/>
            <person name="Li H."/>
            <person name="Huang H."/>
            <person name="Zhang F."/>
            <person name="Xu H."/>
            <person name="Li N."/>
            <person name="Zhao C."/>
            <person name="Li S."/>
            <person name="Dong L."/>
            <person name="Huang Y."/>
            <person name="Li L."/>
            <person name="Xi Y."/>
            <person name="Qi Q."/>
            <person name="Li W."/>
            <person name="Zhang B."/>
            <person name="Hu W."/>
            <person name="Zhang Y."/>
            <person name="Tian X."/>
            <person name="Jiao Y."/>
            <person name="Liang X."/>
            <person name="Jin J."/>
            <person name="Gao L."/>
            <person name="Zheng W."/>
            <person name="Hao B."/>
            <person name="Liu S."/>
            <person name="Wang W."/>
            <person name="Yuan L."/>
            <person name="Cao M."/>
            <person name="McDermott J."/>
            <person name="Samudrala R."/>
            <person name="Wang J."/>
            <person name="Wong G.K."/>
            <person name="Yang H."/>
        </authorList>
    </citation>
    <scope>NUCLEOTIDE SEQUENCE [LARGE SCALE GENOMIC DNA]</scope>
</reference>
<reference evidence="3" key="2">
    <citation type="submission" date="2008-12" db="EMBL/GenBank/DDBJ databases">
        <title>Improved gene annotation of the rice (Oryza sativa) genomes.</title>
        <authorList>
            <person name="Wang J."/>
            <person name="Li R."/>
            <person name="Fan W."/>
            <person name="Huang Q."/>
            <person name="Zhang J."/>
            <person name="Zhou Y."/>
            <person name="Hu Y."/>
            <person name="Zi S."/>
            <person name="Li J."/>
            <person name="Ni P."/>
            <person name="Zheng H."/>
            <person name="Zhang Y."/>
            <person name="Zhao M."/>
            <person name="Hao Q."/>
            <person name="McDermott J."/>
            <person name="Samudrala R."/>
            <person name="Kristiansen K."/>
            <person name="Wong G.K.-S."/>
        </authorList>
    </citation>
    <scope>NUCLEOTIDE SEQUENCE</scope>
</reference>
<protein>
    <recommendedName>
        <fullName evidence="2">Band 7 domain-containing protein</fullName>
    </recommendedName>
</protein>
<dbReference type="PANTHER" id="PTHR43327:SF10">
    <property type="entry name" value="STOMATIN-LIKE PROTEIN 2, MITOCHONDRIAL"/>
    <property type="match status" value="1"/>
</dbReference>